<proteinExistence type="predicted"/>
<evidence type="ECO:0000313" key="1">
    <source>
        <dbReference type="EMBL" id="MBQ0600833.1"/>
    </source>
</evidence>
<dbReference type="RefSeq" id="WP_210846239.1">
    <property type="nucleotide sequence ID" value="NZ_JAGKON010000013.1"/>
</dbReference>
<comment type="caution">
    <text evidence="1">The sequence shown here is derived from an EMBL/GenBank/DDBJ whole genome shotgun (WGS) entry which is preliminary data.</text>
</comment>
<evidence type="ECO:0000313" key="2">
    <source>
        <dbReference type="Proteomes" id="UP000673434"/>
    </source>
</evidence>
<name>A0AAP2BIG9_KLEOX</name>
<dbReference type="AlphaFoldDB" id="A0AAP2BIG9"/>
<sequence>MVKLKTLFRSKDEIAAYEGLVLVWPCAEKISSHLASMIPDDQQSLIVPVVQEAIVAYHQPYPFYMTDWERLAVYLIMTINFTTHILAGKMNFHEVAKSCDLPRKMTPAFIEDTAKKLSMELEYA</sequence>
<accession>A0AAP2BIG9</accession>
<protein>
    <submittedName>
        <fullName evidence="1">Uncharacterized protein</fullName>
    </submittedName>
</protein>
<reference evidence="1 2" key="1">
    <citation type="submission" date="2021-03" db="EMBL/GenBank/DDBJ databases">
        <authorList>
            <person name="Stanton E."/>
        </authorList>
    </citation>
    <scope>NUCLEOTIDE SEQUENCE [LARGE SCALE GENOMIC DNA]</scope>
    <source>
        <strain evidence="1 2">2020EL-00037</strain>
    </source>
</reference>
<gene>
    <name evidence="1" type="ORF">J7S78_13630</name>
</gene>
<organism evidence="1 2">
    <name type="scientific">Klebsiella oxytoca</name>
    <dbReference type="NCBI Taxonomy" id="571"/>
    <lineage>
        <taxon>Bacteria</taxon>
        <taxon>Pseudomonadati</taxon>
        <taxon>Pseudomonadota</taxon>
        <taxon>Gammaproteobacteria</taxon>
        <taxon>Enterobacterales</taxon>
        <taxon>Enterobacteriaceae</taxon>
        <taxon>Klebsiella/Raoultella group</taxon>
        <taxon>Klebsiella</taxon>
    </lineage>
</organism>
<keyword evidence="2" id="KW-1185">Reference proteome</keyword>
<dbReference type="Proteomes" id="UP000673434">
    <property type="component" value="Unassembled WGS sequence"/>
</dbReference>
<dbReference type="EMBL" id="JAGKON010000013">
    <property type="protein sequence ID" value="MBQ0600833.1"/>
    <property type="molecule type" value="Genomic_DNA"/>
</dbReference>